<dbReference type="InterPro" id="IPR015996">
    <property type="entry name" value="UCP028451"/>
</dbReference>
<dbReference type="AlphaFoldDB" id="A0A9D1GFD1"/>
<name>A0A9D1GFD1_9BACT</name>
<evidence type="ECO:0000313" key="1">
    <source>
        <dbReference type="EMBL" id="HIT39978.1"/>
    </source>
</evidence>
<dbReference type="InterPro" id="IPR012808">
    <property type="entry name" value="CHP02453"/>
</dbReference>
<dbReference type="Pfam" id="PF09365">
    <property type="entry name" value="DUF2461"/>
    <property type="match status" value="1"/>
</dbReference>
<comment type="caution">
    <text evidence="1">The sequence shown here is derived from an EMBL/GenBank/DDBJ whole genome shotgun (WGS) entry which is preliminary data.</text>
</comment>
<reference evidence="1" key="2">
    <citation type="journal article" date="2021" name="PeerJ">
        <title>Extensive microbial diversity within the chicken gut microbiome revealed by metagenomics and culture.</title>
        <authorList>
            <person name="Gilroy R."/>
            <person name="Ravi A."/>
            <person name="Getino M."/>
            <person name="Pursley I."/>
            <person name="Horton D.L."/>
            <person name="Alikhan N.F."/>
            <person name="Baker D."/>
            <person name="Gharbi K."/>
            <person name="Hall N."/>
            <person name="Watson M."/>
            <person name="Adriaenssens E.M."/>
            <person name="Foster-Nyarko E."/>
            <person name="Jarju S."/>
            <person name="Secka A."/>
            <person name="Antonio M."/>
            <person name="Oren A."/>
            <person name="Chaudhuri R.R."/>
            <person name="La Ragione R."/>
            <person name="Hildebrand F."/>
            <person name="Pallen M.J."/>
        </authorList>
    </citation>
    <scope>NUCLEOTIDE SEQUENCE</scope>
    <source>
        <strain evidence="1">21143</strain>
    </source>
</reference>
<evidence type="ECO:0000313" key="2">
    <source>
        <dbReference type="Proteomes" id="UP000886722"/>
    </source>
</evidence>
<dbReference type="PANTHER" id="PTHR36452">
    <property type="entry name" value="CHROMOSOME 12, WHOLE GENOME SHOTGUN SEQUENCE"/>
    <property type="match status" value="1"/>
</dbReference>
<gene>
    <name evidence="1" type="ORF">IAD06_08105</name>
</gene>
<sequence length="221" mass="26591">MKEIIHFLRELRMHNNREWFNAHKDEYTRLRKTFETYINQLIVLIGEKDEELHGLEASACLYRIYRDIRFSPDKTPYKTHFAAYMARGGKNSPRAGYYLHIEPDNCLLCGGIWCPDPPLLKALRQSIYDNCDEFREILEEPAFKKLYHGLDNERALKVMPRPFPKDFPYPELLKQRDYLTYASKKESFFENDDWLYRTAEELSILYPFNRFLNYTCDEMNE</sequence>
<protein>
    <submittedName>
        <fullName evidence="1">DUF2461 domain-containing protein</fullName>
    </submittedName>
</protein>
<dbReference type="PIRSF" id="PIRSF028451">
    <property type="entry name" value="UCP028451"/>
    <property type="match status" value="1"/>
</dbReference>
<dbReference type="Proteomes" id="UP000886722">
    <property type="component" value="Unassembled WGS sequence"/>
</dbReference>
<organism evidence="1 2">
    <name type="scientific">Candidatus Caccoplasma intestinavium</name>
    <dbReference type="NCBI Taxonomy" id="2840716"/>
    <lineage>
        <taxon>Bacteria</taxon>
        <taxon>Pseudomonadati</taxon>
        <taxon>Bacteroidota</taxon>
        <taxon>Bacteroidia</taxon>
        <taxon>Bacteroidales</taxon>
        <taxon>Bacteroidaceae</taxon>
        <taxon>Bacteroidaceae incertae sedis</taxon>
        <taxon>Candidatus Caccoplasma</taxon>
    </lineage>
</organism>
<reference evidence="1" key="1">
    <citation type="submission" date="2020-10" db="EMBL/GenBank/DDBJ databases">
        <authorList>
            <person name="Gilroy R."/>
        </authorList>
    </citation>
    <scope>NUCLEOTIDE SEQUENCE</scope>
    <source>
        <strain evidence="1">21143</strain>
    </source>
</reference>
<dbReference type="EMBL" id="DVKT01000061">
    <property type="protein sequence ID" value="HIT39978.1"/>
    <property type="molecule type" value="Genomic_DNA"/>
</dbReference>
<dbReference type="PANTHER" id="PTHR36452:SF1">
    <property type="entry name" value="DUF2461 DOMAIN-CONTAINING PROTEIN"/>
    <property type="match status" value="1"/>
</dbReference>
<dbReference type="NCBIfam" id="TIGR02453">
    <property type="entry name" value="TIGR02453 family protein"/>
    <property type="match status" value="1"/>
</dbReference>
<accession>A0A9D1GFD1</accession>
<proteinExistence type="predicted"/>